<evidence type="ECO:0000313" key="2">
    <source>
        <dbReference type="Proteomes" id="UP000094969"/>
    </source>
</evidence>
<name>A0A1D7TW32_9HYPH</name>
<dbReference type="AlphaFoldDB" id="A0A1D7TW32"/>
<organism evidence="1 2">
    <name type="scientific">Bosea vaviloviae</name>
    <dbReference type="NCBI Taxonomy" id="1526658"/>
    <lineage>
        <taxon>Bacteria</taxon>
        <taxon>Pseudomonadati</taxon>
        <taxon>Pseudomonadota</taxon>
        <taxon>Alphaproteobacteria</taxon>
        <taxon>Hyphomicrobiales</taxon>
        <taxon>Boseaceae</taxon>
        <taxon>Bosea</taxon>
    </lineage>
</organism>
<dbReference type="STRING" id="1526658.BHK69_01400"/>
<keyword evidence="2" id="KW-1185">Reference proteome</keyword>
<sequence length="85" mass="9087">MTSDLLVSRSTKADGADTPFTLDESQAVGLLVDQSPGAIARFPGEAVVSLEPEDLEVDCPRQRNTVLLPIDLVLGRVELDLHAAM</sequence>
<accession>A0A1D7TW32</accession>
<dbReference type="KEGG" id="bvv:BHK69_01400"/>
<evidence type="ECO:0000313" key="1">
    <source>
        <dbReference type="EMBL" id="AOO79333.1"/>
    </source>
</evidence>
<dbReference type="Proteomes" id="UP000094969">
    <property type="component" value="Chromosome"/>
</dbReference>
<reference evidence="1 2" key="1">
    <citation type="journal article" date="2015" name="Antonie Van Leeuwenhoek">
        <title>Bosea vaviloviae sp. nov., a new species of slow-growing rhizobia isolated from nodules of the relict species Vavilovia formosa (Stev.) Fed.</title>
        <authorList>
            <person name="Safronova V.I."/>
            <person name="Kuznetsova I.G."/>
            <person name="Sazanova A.L."/>
            <person name="Kimeklis A.K."/>
            <person name="Belimov A.A."/>
            <person name="Andronov E.E."/>
            <person name="Pinaev A.G."/>
            <person name="Chizhevskaya E.P."/>
            <person name="Pukhaev A.R."/>
            <person name="Popov K.P."/>
            <person name="Willems A."/>
            <person name="Tikhonovich I.A."/>
        </authorList>
    </citation>
    <scope>NUCLEOTIDE SEQUENCE [LARGE SCALE GENOMIC DNA]</scope>
    <source>
        <strain evidence="1 2">Vaf18</strain>
    </source>
</reference>
<dbReference type="EMBL" id="CP017147">
    <property type="protein sequence ID" value="AOO79333.1"/>
    <property type="molecule type" value="Genomic_DNA"/>
</dbReference>
<proteinExistence type="predicted"/>
<protein>
    <submittedName>
        <fullName evidence="1">Uncharacterized protein</fullName>
    </submittedName>
</protein>
<gene>
    <name evidence="1" type="ORF">BHK69_01400</name>
</gene>